<feature type="repeat" description="ANK" evidence="1">
    <location>
        <begin position="140"/>
        <end position="165"/>
    </location>
</feature>
<keyword evidence="1" id="KW-0040">ANK repeat</keyword>
<dbReference type="PROSITE" id="PS50297">
    <property type="entry name" value="ANK_REP_REGION"/>
    <property type="match status" value="1"/>
</dbReference>
<evidence type="ECO:0000313" key="2">
    <source>
        <dbReference type="EMBL" id="VDP30185.1"/>
    </source>
</evidence>
<dbReference type="SUPFAM" id="SSF48403">
    <property type="entry name" value="Ankyrin repeat"/>
    <property type="match status" value="1"/>
</dbReference>
<dbReference type="InterPro" id="IPR036770">
    <property type="entry name" value="Ankyrin_rpt-contain_sf"/>
</dbReference>
<proteinExistence type="predicted"/>
<dbReference type="EMBL" id="UZAH01033629">
    <property type="protein sequence ID" value="VDP30185.1"/>
    <property type="molecule type" value="Genomic_DNA"/>
</dbReference>
<evidence type="ECO:0000256" key="1">
    <source>
        <dbReference type="PROSITE-ProRule" id="PRU00023"/>
    </source>
</evidence>
<reference evidence="2" key="1">
    <citation type="submission" date="2018-11" db="EMBL/GenBank/DDBJ databases">
        <authorList>
            <consortium name="Pathogen Informatics"/>
        </authorList>
    </citation>
    <scope>NUCLEOTIDE SEQUENCE [LARGE SCALE GENOMIC DNA]</scope>
</reference>
<organism evidence="2">
    <name type="scientific">Heligmosomoides polygyrus</name>
    <name type="common">Parasitic roundworm</name>
    <dbReference type="NCBI Taxonomy" id="6339"/>
    <lineage>
        <taxon>Eukaryota</taxon>
        <taxon>Metazoa</taxon>
        <taxon>Ecdysozoa</taxon>
        <taxon>Nematoda</taxon>
        <taxon>Chromadorea</taxon>
        <taxon>Rhabditida</taxon>
        <taxon>Rhabditina</taxon>
        <taxon>Rhabditomorpha</taxon>
        <taxon>Strongyloidea</taxon>
        <taxon>Heligmosomidae</taxon>
        <taxon>Heligmosomoides</taxon>
    </lineage>
</organism>
<dbReference type="Gene3D" id="1.25.40.20">
    <property type="entry name" value="Ankyrin repeat-containing domain"/>
    <property type="match status" value="1"/>
</dbReference>
<dbReference type="AlphaFoldDB" id="A0A3P8DFD9"/>
<sequence length="176" mass="19637">MLSHSRRVLTSISATFSLDEVISAVKSGDMMRFRRTTEYFLAHTNEDGSNNKIMSVISNWRDEKGGTVLHWLCRNVRCTKAHSGDDLVHSVVKYAAELLCIQDSQLKLPLHIAVEKGEVLVCRVLKLLQLGSPICVRDRNGHAPLDIAYTYGNGSIVKLLLNSGATFHELLDSEEK</sequence>
<dbReference type="PROSITE" id="PS50088">
    <property type="entry name" value="ANK_REPEAT"/>
    <property type="match status" value="1"/>
</dbReference>
<dbReference type="InterPro" id="IPR002110">
    <property type="entry name" value="Ankyrin_rpt"/>
</dbReference>
<name>A0A3P8DFD9_HELPZ</name>
<gene>
    <name evidence="2" type="ORF">HPBE_LOCUS22079</name>
</gene>
<protein>
    <submittedName>
        <fullName evidence="2">Uncharacterized protein</fullName>
    </submittedName>
</protein>
<accession>A0A3P8DFD9</accession>
<dbReference type="OrthoDB" id="5873136at2759"/>
<dbReference type="Pfam" id="PF12796">
    <property type="entry name" value="Ank_2"/>
    <property type="match status" value="1"/>
</dbReference>